<protein>
    <submittedName>
        <fullName evidence="2">Uncharacterized protein</fullName>
    </submittedName>
</protein>
<keyword evidence="3" id="KW-1185">Reference proteome</keyword>
<dbReference type="Proteomes" id="UP000218899">
    <property type="component" value="Chromosome"/>
</dbReference>
<evidence type="ECO:0000256" key="1">
    <source>
        <dbReference type="SAM" id="SignalP"/>
    </source>
</evidence>
<keyword evidence="1" id="KW-0732">Signal</keyword>
<dbReference type="RefSeq" id="WP_096460327.1">
    <property type="nucleotide sequence ID" value="NZ_AP014936.1"/>
</dbReference>
<sequence>MSKKNVKRLFALLLLVLSMPITAAEYKSGQVWKYKTRPGEESSLVYIVKVDSEKGYGNIYHIYVDGLRIRNSKIKGGVQSQLPHAPVDEKTLNDSVTTLLRESGPMPDISEGYRAWREPFDAGTAGVFNIPVARIVDLIEDVVSKAQ</sequence>
<feature type="signal peptide" evidence="1">
    <location>
        <begin position="1"/>
        <end position="23"/>
    </location>
</feature>
<dbReference type="KEGG" id="sva:SVA_1269"/>
<reference evidence="2 3" key="1">
    <citation type="submission" date="2015-08" db="EMBL/GenBank/DDBJ databases">
        <title>Complete genome sequence of Sulfurifustis variabilis.</title>
        <authorList>
            <person name="Miura A."/>
            <person name="Kojima H."/>
            <person name="Fukui M."/>
        </authorList>
    </citation>
    <scope>NUCLEOTIDE SEQUENCE [LARGE SCALE GENOMIC DNA]</scope>
    <source>
        <strain evidence="3">skN76</strain>
    </source>
</reference>
<name>A0A1B4V8S2_9GAMM</name>
<dbReference type="EMBL" id="AP014936">
    <property type="protein sequence ID" value="BAU47844.1"/>
    <property type="molecule type" value="Genomic_DNA"/>
</dbReference>
<organism evidence="2 3">
    <name type="scientific">Sulfurifustis variabilis</name>
    <dbReference type="NCBI Taxonomy" id="1675686"/>
    <lineage>
        <taxon>Bacteria</taxon>
        <taxon>Pseudomonadati</taxon>
        <taxon>Pseudomonadota</taxon>
        <taxon>Gammaproteobacteria</taxon>
        <taxon>Acidiferrobacterales</taxon>
        <taxon>Acidiferrobacteraceae</taxon>
        <taxon>Sulfurifustis</taxon>
    </lineage>
</organism>
<gene>
    <name evidence="2" type="ORF">SVA_1269</name>
</gene>
<accession>A0A1B4V8S2</accession>
<evidence type="ECO:0000313" key="3">
    <source>
        <dbReference type="Proteomes" id="UP000218899"/>
    </source>
</evidence>
<dbReference type="OrthoDB" id="66828at2"/>
<proteinExistence type="predicted"/>
<dbReference type="AlphaFoldDB" id="A0A1B4V8S2"/>
<evidence type="ECO:0000313" key="2">
    <source>
        <dbReference type="EMBL" id="BAU47844.1"/>
    </source>
</evidence>
<feature type="chain" id="PRO_5008571254" evidence="1">
    <location>
        <begin position="24"/>
        <end position="147"/>
    </location>
</feature>